<evidence type="ECO:0000313" key="3">
    <source>
        <dbReference type="Proteomes" id="UP001202134"/>
    </source>
</evidence>
<name>A0ABT0KT05_9GAMM</name>
<gene>
    <name evidence="2" type="ORF">L2737_14250</name>
</gene>
<dbReference type="Pfam" id="PF00497">
    <property type="entry name" value="SBP_bac_3"/>
    <property type="match status" value="1"/>
</dbReference>
<sequence>MNKIRLIAVTAFVLFYSSISIATTLKYNVNGSSSWVPYYIPNKVENSGILGELVPKILSIAEVEVEKHNFPPKRTNQALEKGLLDFDFVSPSWFPKGDMGDQFIQSSAILSIQENIITLEKNQSQWSDIDKITGKSIGTVRGYLYHDDDIFTRVDFASEKQLIKALHKDRVSAAISGDLPALYWAKQLQLPIALAAVHSSGVLVMRLRKEHSSVMPRINMAIAQLQNDGTIQAIVDKYTKNEQYQQ</sequence>
<dbReference type="SUPFAM" id="SSF53850">
    <property type="entry name" value="Periplasmic binding protein-like II"/>
    <property type="match status" value="1"/>
</dbReference>
<proteinExistence type="predicted"/>
<evidence type="ECO:0000259" key="1">
    <source>
        <dbReference type="Pfam" id="PF00497"/>
    </source>
</evidence>
<comment type="caution">
    <text evidence="2">The sequence shown here is derived from an EMBL/GenBank/DDBJ whole genome shotgun (WGS) entry which is preliminary data.</text>
</comment>
<dbReference type="EMBL" id="JAKIKU010000007">
    <property type="protein sequence ID" value="MCL1046475.1"/>
    <property type="molecule type" value="Genomic_DNA"/>
</dbReference>
<keyword evidence="3" id="KW-1185">Reference proteome</keyword>
<dbReference type="InterPro" id="IPR001638">
    <property type="entry name" value="Solute-binding_3/MltF_N"/>
</dbReference>
<feature type="domain" description="Solute-binding protein family 3/N-terminal" evidence="1">
    <location>
        <begin position="33"/>
        <end position="240"/>
    </location>
</feature>
<protein>
    <submittedName>
        <fullName evidence="2">Transporter substrate-binding domain-containing protein</fullName>
    </submittedName>
</protein>
<reference evidence="2 3" key="1">
    <citation type="submission" date="2022-01" db="EMBL/GenBank/DDBJ databases">
        <title>Whole genome-based taxonomy of the Shewanellaceae.</title>
        <authorList>
            <person name="Martin-Rodriguez A.J."/>
        </authorList>
    </citation>
    <scope>NUCLEOTIDE SEQUENCE [LARGE SCALE GENOMIC DNA]</scope>
    <source>
        <strain evidence="2 3">DSM 24955</strain>
    </source>
</reference>
<organism evidence="2 3">
    <name type="scientific">Shewanella electrodiphila</name>
    <dbReference type="NCBI Taxonomy" id="934143"/>
    <lineage>
        <taxon>Bacteria</taxon>
        <taxon>Pseudomonadati</taxon>
        <taxon>Pseudomonadota</taxon>
        <taxon>Gammaproteobacteria</taxon>
        <taxon>Alteromonadales</taxon>
        <taxon>Shewanellaceae</taxon>
        <taxon>Shewanella</taxon>
    </lineage>
</organism>
<dbReference type="Proteomes" id="UP001202134">
    <property type="component" value="Unassembled WGS sequence"/>
</dbReference>
<dbReference type="Gene3D" id="3.40.190.10">
    <property type="entry name" value="Periplasmic binding protein-like II"/>
    <property type="match status" value="2"/>
</dbReference>
<accession>A0ABT0KT05</accession>
<evidence type="ECO:0000313" key="2">
    <source>
        <dbReference type="EMBL" id="MCL1046475.1"/>
    </source>
</evidence>